<dbReference type="InterPro" id="IPR010730">
    <property type="entry name" value="HET"/>
</dbReference>
<dbReference type="Proteomes" id="UP000031192">
    <property type="component" value="Unassembled WGS sequence"/>
</dbReference>
<sequence length="969" mass="109373">MDPTPDPPLQRIQYKPLDASRNEIRVLSFETSSRPDDLSGRLDRILGLGPARLTLEHVSLDDWKPEYVRFRTKHPTQWSSSQVCDAWCEQLEIEPRSAASDVFRTVARFTWGDYTAISYMRGSPEKTKTITINGMPVVVGTNLAAAIDCLRSRPLCKIWVDAVCINQDDVNERNAHVMRIREIFGQSFAVTVWLGEDEMSSTGLNSWVEETLDKLRCCGTILAAHDKRTLEAALGIDVRAWESDHDYDELEDFFSSDVLYFDNEWWADSDDEDEFGPPHFRDLVAMALLRLFQNPYWSRLWIIQELAVSPRSSTLRWGNSSVSVQTVLTLADIFCKKFLDDGTLNSHLVNEISPCLHLLNSIGQWQRSGVLSNREDGLKGTALADLCRWAGSAKCDLPHDKVFGLLGLLPQAISGMITIDYNQDETKLLSEFTVAISTASGNSENSEGTGDRKTQSTANSSMYALQDAVGKGKGLFATEKISKGTRILSEEAVITLSEQVSSERLGTSIRQQVDALSEHQRQAFLSMHNIHPYKNTTEQCLGIFRTNSLPAEAVGDKGGIFLEACRINHACDNNAQKNWNDTIKRHTVHALRDIDKGEEITLTYLSPLKNRKTRQKILLERFGFICLCRLCSLPPEQSQESDRRLEEIHRLDGVIDQLGTEEGLLVSPLRTLGYLDRQVRLYSEQGREDVGFAQAVVNAAQLVIANSDLARGRILAERAASVWKSTLGGDSTQAIKYGALAQDPSKYELYGFSMKWKTKVDEEPPGLGPSDLEDWLWRREKTTAPRQLANPRSRLAFLRFIDLPDEKGVDADFYESGDTGTYRPRRHWCFLGEIVDFTTLHHLEIEVKDVSGGKIPLHFYTNGLGSEMTPDQYRKGYTVAILYAKRHVFRFGEPGIRHEDPRMIKIFPLSLDKLLALNDKACQVAGWKENGHKADCKVLKDADLRGLFFLKWDEFDNYVQFPLHTTEAS</sequence>
<dbReference type="Gene3D" id="2.170.270.10">
    <property type="entry name" value="SET domain"/>
    <property type="match status" value="1"/>
</dbReference>
<dbReference type="SMART" id="SM00317">
    <property type="entry name" value="SET"/>
    <property type="match status" value="1"/>
</dbReference>
<dbReference type="Pfam" id="PF06985">
    <property type="entry name" value="HET"/>
    <property type="match status" value="1"/>
</dbReference>
<dbReference type="PANTHER" id="PTHR47332:SF2">
    <property type="entry name" value="SET-6"/>
    <property type="match status" value="1"/>
</dbReference>
<dbReference type="AlphaFoldDB" id="A0A0B4GRH6"/>
<dbReference type="EMBL" id="AZNH01000090">
    <property type="protein sequence ID" value="KID82372.1"/>
    <property type="molecule type" value="Genomic_DNA"/>
</dbReference>
<feature type="domain" description="SET" evidence="1">
    <location>
        <begin position="460"/>
        <end position="605"/>
    </location>
</feature>
<dbReference type="InterPro" id="IPR046341">
    <property type="entry name" value="SET_dom_sf"/>
</dbReference>
<name>A0A0B4GRH6_METGA</name>
<dbReference type="InterPro" id="IPR053185">
    <property type="entry name" value="SET_domain_protein"/>
</dbReference>
<dbReference type="HOGENOM" id="CLU_305890_0_0_1"/>
<evidence type="ECO:0000313" key="2">
    <source>
        <dbReference type="EMBL" id="KID82372.1"/>
    </source>
</evidence>
<dbReference type="PROSITE" id="PS50280">
    <property type="entry name" value="SET"/>
    <property type="match status" value="1"/>
</dbReference>
<dbReference type="CDD" id="cd20071">
    <property type="entry name" value="SET_SMYD"/>
    <property type="match status" value="1"/>
</dbReference>
<keyword evidence="3" id="KW-1185">Reference proteome</keyword>
<accession>A0A0B4GRH6</accession>
<evidence type="ECO:0000313" key="3">
    <source>
        <dbReference type="Proteomes" id="UP000031192"/>
    </source>
</evidence>
<dbReference type="InterPro" id="IPR001214">
    <property type="entry name" value="SET_dom"/>
</dbReference>
<comment type="caution">
    <text evidence="2">The sequence shown here is derived from an EMBL/GenBank/DDBJ whole genome shotgun (WGS) entry which is preliminary data.</text>
</comment>
<evidence type="ECO:0000259" key="1">
    <source>
        <dbReference type="PROSITE" id="PS50280"/>
    </source>
</evidence>
<protein>
    <submittedName>
        <fullName evidence="2">SET domain-containing protein 5</fullName>
    </submittedName>
</protein>
<reference evidence="2 3" key="1">
    <citation type="journal article" date="2014" name="Proc. Natl. Acad. Sci. U.S.A.">
        <title>Trajectory and genomic determinants of fungal-pathogen speciation and host adaptation.</title>
        <authorList>
            <person name="Hu X."/>
            <person name="Xiao G."/>
            <person name="Zheng P."/>
            <person name="Shang Y."/>
            <person name="Su Y."/>
            <person name="Zhang X."/>
            <person name="Liu X."/>
            <person name="Zhan S."/>
            <person name="St Leger R.J."/>
            <person name="Wang C."/>
        </authorList>
    </citation>
    <scope>NUCLEOTIDE SEQUENCE [LARGE SCALE GENOMIC DNA]</scope>
    <source>
        <strain evidence="2 3">ARSEF 977</strain>
    </source>
</reference>
<organism evidence="2 3">
    <name type="scientific">Metarhizium guizhouense (strain ARSEF 977)</name>
    <dbReference type="NCBI Taxonomy" id="1276136"/>
    <lineage>
        <taxon>Eukaryota</taxon>
        <taxon>Fungi</taxon>
        <taxon>Dikarya</taxon>
        <taxon>Ascomycota</taxon>
        <taxon>Pezizomycotina</taxon>
        <taxon>Sordariomycetes</taxon>
        <taxon>Hypocreomycetidae</taxon>
        <taxon>Hypocreales</taxon>
        <taxon>Clavicipitaceae</taxon>
        <taxon>Metarhizium</taxon>
    </lineage>
</organism>
<gene>
    <name evidence="2" type="ORF">MGU_10312</name>
</gene>
<proteinExistence type="predicted"/>
<dbReference type="SUPFAM" id="SSF82199">
    <property type="entry name" value="SET domain"/>
    <property type="match status" value="1"/>
</dbReference>
<dbReference type="Pfam" id="PF00856">
    <property type="entry name" value="SET"/>
    <property type="match status" value="1"/>
</dbReference>
<dbReference type="PANTHER" id="PTHR47332">
    <property type="entry name" value="SET DOMAIN-CONTAINING PROTEIN 5"/>
    <property type="match status" value="1"/>
</dbReference>